<dbReference type="EMBL" id="CADCTR010001264">
    <property type="protein sequence ID" value="CAA9288506.1"/>
    <property type="molecule type" value="Genomic_DNA"/>
</dbReference>
<protein>
    <submittedName>
        <fullName evidence="1">Uncharacterized protein</fullName>
    </submittedName>
</protein>
<feature type="non-terminal residue" evidence="1">
    <location>
        <position position="32"/>
    </location>
</feature>
<reference evidence="1" key="1">
    <citation type="submission" date="2020-02" db="EMBL/GenBank/DDBJ databases">
        <authorList>
            <person name="Meier V. D."/>
        </authorList>
    </citation>
    <scope>NUCLEOTIDE SEQUENCE</scope>
    <source>
        <strain evidence="1">AVDCRST_MAG93</strain>
    </source>
</reference>
<gene>
    <name evidence="1" type="ORF">AVDCRST_MAG93-3717</name>
</gene>
<organism evidence="1">
    <name type="scientific">uncultured Chloroflexia bacterium</name>
    <dbReference type="NCBI Taxonomy" id="1672391"/>
    <lineage>
        <taxon>Bacteria</taxon>
        <taxon>Bacillati</taxon>
        <taxon>Chloroflexota</taxon>
        <taxon>Chloroflexia</taxon>
        <taxon>environmental samples</taxon>
    </lineage>
</organism>
<accession>A0A6J4JVQ0</accession>
<dbReference type="AlphaFoldDB" id="A0A6J4JVQ0"/>
<name>A0A6J4JVQ0_9CHLR</name>
<evidence type="ECO:0000313" key="1">
    <source>
        <dbReference type="EMBL" id="CAA9288506.1"/>
    </source>
</evidence>
<feature type="non-terminal residue" evidence="1">
    <location>
        <position position="1"/>
    </location>
</feature>
<sequence length="32" mass="3446">GRQSALPGDCGDAERCAREPRIGLPLRRPKAV</sequence>
<proteinExistence type="predicted"/>